<comment type="caution">
    <text evidence="3">The sequence shown here is derived from an EMBL/GenBank/DDBJ whole genome shotgun (WGS) entry which is preliminary data.</text>
</comment>
<sequence>MTPTESGATATGPGALTGSGADTGTAPRPGTAPAQDSGTAPAPESGTRWEPGRRFVLRVAGLPIETVHGLRCPGTRRWADAVLEEEERLTAAGAALSDPLHALVKSTTTGPDEKPGDTAVRRGLLTLRRQIFNNRLPADPEAAVRLVTELDPETGRRVAQWLRDRTRLEELRAGGADLLAGELAESRRALREALADDRLRRGLLLASPALDGRLDTYLRDTGPRPGNRLRKIERSALTYLYRTACKTSPFSTFTGIGLGTFAGDPADDGAALHTGEDWVSHVRLNVVVLARLTELILADPGRRQDLPVVLSPGWGRDADRIRYVRHVTTAGDDSAAVTFDAVRDRLFFLRSSGTLERLLEWLGGHRAPVRHRDLVDWLHREHGAEREECERYASALMDLGMVQVPVLRTDVHSRDPLRSYQDALRSLGAPWADRLARLLDGPADCLARYPTADVAERRTLLRTLRGQLLDAQRDLGAAEPTLPQTLVYEDVSTGEDLVCGPAVLGGETGRALRAVEGILPLFDLTLPQRITLLGFFIARYGRGGRCDDLLGLIHDFHEDFFDQYISFTSKRASFDDDGTYRPEENWLGQSEMKTLDRARIRFHEGMKALWRQYGETQGADGAEEIELPEELLAETAEELAPLVGHFVPQSHHVQLSRPPGGRPLVVLNKSYGGLAFPFSRFTHLYDGTGPDADPKAPGLSDALREEMAARRPDGAVFAEVTGGPVSSNLNLHGRLTDHQIVCPGETSSVPEEARIHLDDLYVVHDERAGRLVLRSRRLGREVVPVYFGYLVPIALPEIPRTLLLLSPSTMAPFDVWAGVPEGEAVNGVTRRPRVRCGNVVVSRRSWTMDAEALPVHRPGAGEEELYLEWQRLRRAHGLPDRCFATVFHPDQGPIGAKPVHVDFDSPLCLAAFDALVERRPGTRVTFREMLPAEDGLHLTSRRGRHVAELAVETFTTRSLPPSGPEVAPSCPN</sequence>
<feature type="region of interest" description="Disordered" evidence="1">
    <location>
        <begin position="1"/>
        <end position="51"/>
    </location>
</feature>
<evidence type="ECO:0000313" key="4">
    <source>
        <dbReference type="Proteomes" id="UP001501072"/>
    </source>
</evidence>
<name>A0ABN1T3P3_9ACTN</name>
<gene>
    <name evidence="3" type="ORF">GCM10009564_42840</name>
</gene>
<dbReference type="Proteomes" id="UP001501072">
    <property type="component" value="Unassembled WGS sequence"/>
</dbReference>
<evidence type="ECO:0000313" key="3">
    <source>
        <dbReference type="EMBL" id="GAA1014118.1"/>
    </source>
</evidence>
<dbReference type="Pfam" id="PF04738">
    <property type="entry name" value="Lant_dehydr_N"/>
    <property type="match status" value="1"/>
</dbReference>
<keyword evidence="4" id="KW-1185">Reference proteome</keyword>
<feature type="compositionally biased region" description="Low complexity" evidence="1">
    <location>
        <begin position="7"/>
        <end position="20"/>
    </location>
</feature>
<dbReference type="RefSeq" id="WP_301477144.1">
    <property type="nucleotide sequence ID" value="NZ_BAAAHU010000051.1"/>
</dbReference>
<proteinExistence type="predicted"/>
<reference evidence="3 4" key="1">
    <citation type="journal article" date="2019" name="Int. J. Syst. Evol. Microbiol.">
        <title>The Global Catalogue of Microorganisms (GCM) 10K type strain sequencing project: providing services to taxonomists for standard genome sequencing and annotation.</title>
        <authorList>
            <consortium name="The Broad Institute Genomics Platform"/>
            <consortium name="The Broad Institute Genome Sequencing Center for Infectious Disease"/>
            <person name="Wu L."/>
            <person name="Ma J."/>
        </authorList>
    </citation>
    <scope>NUCLEOTIDE SEQUENCE [LARGE SCALE GENOMIC DNA]</scope>
    <source>
        <strain evidence="3 4">JCM 11269</strain>
    </source>
</reference>
<organism evidence="3 4">
    <name type="scientific">Streptomyces thermogriseus</name>
    <dbReference type="NCBI Taxonomy" id="75292"/>
    <lineage>
        <taxon>Bacteria</taxon>
        <taxon>Bacillati</taxon>
        <taxon>Actinomycetota</taxon>
        <taxon>Actinomycetes</taxon>
        <taxon>Kitasatosporales</taxon>
        <taxon>Streptomycetaceae</taxon>
        <taxon>Streptomyces</taxon>
    </lineage>
</organism>
<dbReference type="EMBL" id="BAAAHU010000051">
    <property type="protein sequence ID" value="GAA1014118.1"/>
    <property type="molecule type" value="Genomic_DNA"/>
</dbReference>
<protein>
    <recommendedName>
        <fullName evidence="2">Lantibiotic dehydratase N-terminal domain-containing protein</fullName>
    </recommendedName>
</protein>
<evidence type="ECO:0000259" key="2">
    <source>
        <dbReference type="Pfam" id="PF04738"/>
    </source>
</evidence>
<dbReference type="InterPro" id="IPR006827">
    <property type="entry name" value="Lant_deHydtase_N"/>
</dbReference>
<feature type="domain" description="Lantibiotic dehydratase N-terminal" evidence="2">
    <location>
        <begin position="196"/>
        <end position="883"/>
    </location>
</feature>
<evidence type="ECO:0000256" key="1">
    <source>
        <dbReference type="SAM" id="MobiDB-lite"/>
    </source>
</evidence>
<accession>A0ABN1T3P3</accession>